<evidence type="ECO:0000256" key="9">
    <source>
        <dbReference type="ARBA" id="ARBA00022989"/>
    </source>
</evidence>
<keyword evidence="18" id="KW-1185">Reference proteome</keyword>
<dbReference type="PROSITE" id="PS00107">
    <property type="entry name" value="PROTEIN_KINASE_ATP"/>
    <property type="match status" value="1"/>
</dbReference>
<feature type="chain" id="PRO_5039950222" description="non-specific serine/threonine protein kinase" evidence="15">
    <location>
        <begin position="28"/>
        <end position="632"/>
    </location>
</feature>
<proteinExistence type="predicted"/>
<evidence type="ECO:0000256" key="7">
    <source>
        <dbReference type="ARBA" id="ARBA00022741"/>
    </source>
</evidence>
<keyword evidence="4" id="KW-0808">Transferase</keyword>
<dbReference type="GO" id="GO:0005524">
    <property type="term" value="F:ATP binding"/>
    <property type="evidence" value="ECO:0007669"/>
    <property type="project" value="UniProtKB-UniRule"/>
</dbReference>
<evidence type="ECO:0000256" key="13">
    <source>
        <dbReference type="ARBA" id="ARBA00048679"/>
    </source>
</evidence>
<accession>A0A9J5W9U0</accession>
<dbReference type="EMBL" id="JACXVP010000012">
    <property type="protein sequence ID" value="KAG5572330.1"/>
    <property type="molecule type" value="Genomic_DNA"/>
</dbReference>
<dbReference type="GO" id="GO:0030247">
    <property type="term" value="F:polysaccharide binding"/>
    <property type="evidence" value="ECO:0007669"/>
    <property type="project" value="InterPro"/>
</dbReference>
<evidence type="ECO:0000256" key="5">
    <source>
        <dbReference type="ARBA" id="ARBA00022692"/>
    </source>
</evidence>
<dbReference type="Proteomes" id="UP000824120">
    <property type="component" value="Chromosome 12"/>
</dbReference>
<dbReference type="Pfam" id="PF13947">
    <property type="entry name" value="GUB_WAK_bind"/>
    <property type="match status" value="1"/>
</dbReference>
<keyword evidence="9" id="KW-1133">Transmembrane helix</keyword>
<dbReference type="Gene3D" id="1.10.510.10">
    <property type="entry name" value="Transferase(Phosphotransferase) domain 1"/>
    <property type="match status" value="1"/>
</dbReference>
<evidence type="ECO:0000256" key="2">
    <source>
        <dbReference type="ARBA" id="ARBA00012513"/>
    </source>
</evidence>
<evidence type="ECO:0000256" key="4">
    <source>
        <dbReference type="ARBA" id="ARBA00022679"/>
    </source>
</evidence>
<dbReference type="PROSITE" id="PS50011">
    <property type="entry name" value="PROTEIN_KINASE_DOM"/>
    <property type="match status" value="1"/>
</dbReference>
<keyword evidence="3" id="KW-0723">Serine/threonine-protein kinase</keyword>
<keyword evidence="5" id="KW-0812">Transmembrane</keyword>
<name>A0A9J5W9U0_SOLCO</name>
<dbReference type="InterPro" id="IPR032872">
    <property type="entry name" value="WAK_assoc_C"/>
</dbReference>
<evidence type="ECO:0000259" key="16">
    <source>
        <dbReference type="PROSITE" id="PS50011"/>
    </source>
</evidence>
<evidence type="ECO:0000256" key="6">
    <source>
        <dbReference type="ARBA" id="ARBA00022729"/>
    </source>
</evidence>
<feature type="domain" description="Protein kinase" evidence="16">
    <location>
        <begin position="323"/>
        <end position="582"/>
    </location>
</feature>
<dbReference type="Pfam" id="PF00069">
    <property type="entry name" value="Pkinase"/>
    <property type="match status" value="1"/>
</dbReference>
<evidence type="ECO:0000256" key="14">
    <source>
        <dbReference type="PROSITE-ProRule" id="PRU10141"/>
    </source>
</evidence>
<dbReference type="OrthoDB" id="1293908at2759"/>
<dbReference type="AlphaFoldDB" id="A0A9J5W9U0"/>
<evidence type="ECO:0000313" key="18">
    <source>
        <dbReference type="Proteomes" id="UP000824120"/>
    </source>
</evidence>
<keyword evidence="6 15" id="KW-0732">Signal</keyword>
<evidence type="ECO:0000256" key="3">
    <source>
        <dbReference type="ARBA" id="ARBA00022527"/>
    </source>
</evidence>
<evidence type="ECO:0000256" key="10">
    <source>
        <dbReference type="ARBA" id="ARBA00023136"/>
    </source>
</evidence>
<dbReference type="EC" id="2.7.11.1" evidence="2"/>
<evidence type="ECO:0000256" key="11">
    <source>
        <dbReference type="ARBA" id="ARBA00023180"/>
    </source>
</evidence>
<comment type="catalytic activity">
    <reaction evidence="13">
        <text>L-seryl-[protein] + ATP = O-phospho-L-seryl-[protein] + ADP + H(+)</text>
        <dbReference type="Rhea" id="RHEA:17989"/>
        <dbReference type="Rhea" id="RHEA-COMP:9863"/>
        <dbReference type="Rhea" id="RHEA-COMP:11604"/>
        <dbReference type="ChEBI" id="CHEBI:15378"/>
        <dbReference type="ChEBI" id="CHEBI:29999"/>
        <dbReference type="ChEBI" id="CHEBI:30616"/>
        <dbReference type="ChEBI" id="CHEBI:83421"/>
        <dbReference type="ChEBI" id="CHEBI:456216"/>
        <dbReference type="EC" id="2.7.11.1"/>
    </reaction>
</comment>
<reference evidence="17 18" key="1">
    <citation type="submission" date="2020-09" db="EMBL/GenBank/DDBJ databases">
        <title>De no assembly of potato wild relative species, Solanum commersonii.</title>
        <authorList>
            <person name="Cho K."/>
        </authorList>
    </citation>
    <scope>NUCLEOTIDE SEQUENCE [LARGE SCALE GENOMIC DNA]</scope>
    <source>
        <strain evidence="17">LZ3.2</strain>
        <tissue evidence="17">Leaf</tissue>
    </source>
</reference>
<dbReference type="SUPFAM" id="SSF56112">
    <property type="entry name" value="Protein kinase-like (PK-like)"/>
    <property type="match status" value="1"/>
</dbReference>
<protein>
    <recommendedName>
        <fullName evidence="2">non-specific serine/threonine protein kinase</fullName>
        <ecNumber evidence="2">2.7.11.1</ecNumber>
    </recommendedName>
</protein>
<comment type="catalytic activity">
    <reaction evidence="12">
        <text>L-threonyl-[protein] + ATP = O-phospho-L-threonyl-[protein] + ADP + H(+)</text>
        <dbReference type="Rhea" id="RHEA:46608"/>
        <dbReference type="Rhea" id="RHEA-COMP:11060"/>
        <dbReference type="Rhea" id="RHEA-COMP:11605"/>
        <dbReference type="ChEBI" id="CHEBI:15378"/>
        <dbReference type="ChEBI" id="CHEBI:30013"/>
        <dbReference type="ChEBI" id="CHEBI:30616"/>
        <dbReference type="ChEBI" id="CHEBI:61977"/>
        <dbReference type="ChEBI" id="CHEBI:456216"/>
        <dbReference type="EC" id="2.7.11.1"/>
    </reaction>
</comment>
<keyword evidence="8 14" id="KW-0067">ATP-binding</keyword>
<dbReference type="Gene3D" id="3.30.200.20">
    <property type="entry name" value="Phosphorylase Kinase, domain 1"/>
    <property type="match status" value="1"/>
</dbReference>
<dbReference type="Pfam" id="PF07714">
    <property type="entry name" value="PK_Tyr_Ser-Thr"/>
    <property type="match status" value="1"/>
</dbReference>
<evidence type="ECO:0000256" key="8">
    <source>
        <dbReference type="ARBA" id="ARBA00022840"/>
    </source>
</evidence>
<dbReference type="PANTHER" id="PTHR27009">
    <property type="entry name" value="RUST RESISTANCE KINASE LR10-RELATED"/>
    <property type="match status" value="1"/>
</dbReference>
<keyword evidence="3" id="KW-0418">Kinase</keyword>
<organism evidence="17 18">
    <name type="scientific">Solanum commersonii</name>
    <name type="common">Commerson's wild potato</name>
    <name type="synonym">Commerson's nightshade</name>
    <dbReference type="NCBI Taxonomy" id="4109"/>
    <lineage>
        <taxon>Eukaryota</taxon>
        <taxon>Viridiplantae</taxon>
        <taxon>Streptophyta</taxon>
        <taxon>Embryophyta</taxon>
        <taxon>Tracheophyta</taxon>
        <taxon>Spermatophyta</taxon>
        <taxon>Magnoliopsida</taxon>
        <taxon>eudicotyledons</taxon>
        <taxon>Gunneridae</taxon>
        <taxon>Pentapetalae</taxon>
        <taxon>asterids</taxon>
        <taxon>lamiids</taxon>
        <taxon>Solanales</taxon>
        <taxon>Solanaceae</taxon>
        <taxon>Solanoideae</taxon>
        <taxon>Solaneae</taxon>
        <taxon>Solanum</taxon>
    </lineage>
</organism>
<evidence type="ECO:0000313" key="17">
    <source>
        <dbReference type="EMBL" id="KAG5572330.1"/>
    </source>
</evidence>
<dbReference type="InterPro" id="IPR025287">
    <property type="entry name" value="WAK_GUB"/>
</dbReference>
<keyword evidence="11" id="KW-0325">Glycoprotein</keyword>
<feature type="signal peptide" evidence="15">
    <location>
        <begin position="1"/>
        <end position="27"/>
    </location>
</feature>
<dbReference type="InterPro" id="IPR011009">
    <property type="entry name" value="Kinase-like_dom_sf"/>
</dbReference>
<dbReference type="InterPro" id="IPR017441">
    <property type="entry name" value="Protein_kinase_ATP_BS"/>
</dbReference>
<gene>
    <name evidence="17" type="ORF">H5410_062096</name>
</gene>
<keyword evidence="10" id="KW-0472">Membrane</keyword>
<dbReference type="Pfam" id="PF14380">
    <property type="entry name" value="WAK_assoc"/>
    <property type="match status" value="1"/>
</dbReference>
<dbReference type="FunFam" id="3.30.200.20:FF:000178">
    <property type="entry name" value="serine/threonine-protein kinase PBS1-like"/>
    <property type="match status" value="1"/>
</dbReference>
<dbReference type="GO" id="GO:0016020">
    <property type="term" value="C:membrane"/>
    <property type="evidence" value="ECO:0007669"/>
    <property type="project" value="UniProtKB-SubCell"/>
</dbReference>
<dbReference type="InterPro" id="IPR001245">
    <property type="entry name" value="Ser-Thr/Tyr_kinase_cat_dom"/>
</dbReference>
<keyword evidence="7 14" id="KW-0547">Nucleotide-binding</keyword>
<dbReference type="InterPro" id="IPR000719">
    <property type="entry name" value="Prot_kinase_dom"/>
</dbReference>
<sequence>MVMLFLYDITSLFLLILVPCTIPSCYSYLFEGKSVNCEGAYNCGNIHGVNYPFWGGGSRSRLCGNDNLYLQCEDNQTTLSVPYFIRNNIGYKPSEFHVLMINQSSFRMKIVHHNRWKNVCPESSSLYSLYNKYNTTLINGLTVRYILEVLSTVQVQSNTSCFIIGTINTGVFFTDEIVTNVLGCSFSILVPLVSTAYNKLWDATITLQEAVNEGFEVDYSDATGGCLACQDSGGICELGLKFQCRCGDTTHPSTCPDNAKPPAYLVAQPNTNFARKIHSLKLTTVHTIHNGKTEDQSLEAVLEQYGSLAPRRYSYWEIKKMTHEFKDTLGEGGFGGVYKGELSDGRAVAVKILKASKGDGEEFINEVASISQTSHVNVVSLLGYCLDESKRALIYDFMPNGSLEKYIYGDGSLLGLNKLYQIAPHNILLDEEFCPKISDFGLAKLCTRKERIVSMLGARGTIGYIAPEVISRSFGGLSQRSDVYSYGMMVLALVGGRKNAKEEVSHTSEIYFPCWAYQHVQLDDDLKLHGIINKEEEETARKMVLVGLWCIQTDPAQRPSISKVIHMLEGSLVLEIPPKPLLCTPCCSRHSLNTQAMPLNASVISPSSTSLCSTEESANFIGTAAKDGTFQK</sequence>
<evidence type="ECO:0000256" key="12">
    <source>
        <dbReference type="ARBA" id="ARBA00047899"/>
    </source>
</evidence>
<evidence type="ECO:0000256" key="15">
    <source>
        <dbReference type="SAM" id="SignalP"/>
    </source>
</evidence>
<dbReference type="GO" id="GO:0004674">
    <property type="term" value="F:protein serine/threonine kinase activity"/>
    <property type="evidence" value="ECO:0007669"/>
    <property type="project" value="UniProtKB-KW"/>
</dbReference>
<dbReference type="InterPro" id="IPR045874">
    <property type="entry name" value="LRK10/LRL21-25-like"/>
</dbReference>
<comment type="subcellular location">
    <subcellularLocation>
        <location evidence="1">Membrane</location>
        <topology evidence="1">Single-pass type I membrane protein</topology>
    </subcellularLocation>
</comment>
<comment type="caution">
    <text evidence="17">The sequence shown here is derived from an EMBL/GenBank/DDBJ whole genome shotgun (WGS) entry which is preliminary data.</text>
</comment>
<feature type="binding site" evidence="14">
    <location>
        <position position="351"/>
    </location>
    <ligand>
        <name>ATP</name>
        <dbReference type="ChEBI" id="CHEBI:30616"/>
    </ligand>
</feature>
<evidence type="ECO:0000256" key="1">
    <source>
        <dbReference type="ARBA" id="ARBA00004479"/>
    </source>
</evidence>